<evidence type="ECO:0000256" key="3">
    <source>
        <dbReference type="ARBA" id="ARBA00029440"/>
    </source>
</evidence>
<dbReference type="InterPro" id="IPR008927">
    <property type="entry name" value="6-PGluconate_DH-like_C_sf"/>
</dbReference>
<gene>
    <name evidence="5" type="ORF">H9729_01825</name>
</gene>
<dbReference type="InterPro" id="IPR046825">
    <property type="entry name" value="PDH_C"/>
</dbReference>
<reference evidence="5" key="2">
    <citation type="submission" date="2021-04" db="EMBL/GenBank/DDBJ databases">
        <authorList>
            <person name="Gilroy R."/>
        </authorList>
    </citation>
    <scope>NUCLEOTIDE SEQUENCE</scope>
    <source>
        <strain evidence="5">1345</strain>
    </source>
</reference>
<dbReference type="Proteomes" id="UP000886750">
    <property type="component" value="Unassembled WGS sequence"/>
</dbReference>
<evidence type="ECO:0000313" key="6">
    <source>
        <dbReference type="Proteomes" id="UP000886750"/>
    </source>
</evidence>
<dbReference type="EMBL" id="DXCQ01000020">
    <property type="protein sequence ID" value="HIY96403.1"/>
    <property type="molecule type" value="Genomic_DNA"/>
</dbReference>
<comment type="pathway">
    <text evidence="3">Amino-acid biosynthesis.</text>
</comment>
<dbReference type="GO" id="GO:0004665">
    <property type="term" value="F:prephenate dehydrogenase (NADP+) activity"/>
    <property type="evidence" value="ECO:0007669"/>
    <property type="project" value="InterPro"/>
</dbReference>
<comment type="similarity">
    <text evidence="1">Belongs to the prephenate/arogenate dehydrogenase family.</text>
</comment>
<dbReference type="InterPro" id="IPR003099">
    <property type="entry name" value="Prephen_DH"/>
</dbReference>
<organism evidence="5 6">
    <name type="scientific">Candidatus Borkfalkia excrementigallinarum</name>
    <dbReference type="NCBI Taxonomy" id="2838506"/>
    <lineage>
        <taxon>Bacteria</taxon>
        <taxon>Bacillati</taxon>
        <taxon>Bacillota</taxon>
        <taxon>Clostridia</taxon>
        <taxon>Christensenellales</taxon>
        <taxon>Christensenellaceae</taxon>
        <taxon>Candidatus Borkfalkia</taxon>
    </lineage>
</organism>
<dbReference type="AlphaFoldDB" id="A0A9D1ZVU6"/>
<name>A0A9D1ZVU6_9FIRM</name>
<dbReference type="SUPFAM" id="SSF48179">
    <property type="entry name" value="6-phosphogluconate dehydrogenase C-terminal domain-like"/>
    <property type="match status" value="1"/>
</dbReference>
<evidence type="ECO:0000259" key="4">
    <source>
        <dbReference type="PROSITE" id="PS51176"/>
    </source>
</evidence>
<dbReference type="SUPFAM" id="SSF51735">
    <property type="entry name" value="NAD(P)-binding Rossmann-fold domains"/>
    <property type="match status" value="1"/>
</dbReference>
<dbReference type="Gene3D" id="1.10.3660.10">
    <property type="entry name" value="6-phosphogluconate dehydrogenase C-terminal like domain"/>
    <property type="match status" value="1"/>
</dbReference>
<dbReference type="InterPro" id="IPR046826">
    <property type="entry name" value="PDH_N"/>
</dbReference>
<dbReference type="PANTHER" id="PTHR21363">
    <property type="entry name" value="PREPHENATE DEHYDROGENASE"/>
    <property type="match status" value="1"/>
</dbReference>
<sequence length="274" mass="29921">MKIMVAGLGLIGGSMAKSLNRAGYAVDGLDRPSVQKRAKELGVIADIAEQTSAYDVVFVALPPDAAMAFMENNAYKEGAIVADICGVKESIERAILASPRSFRYVGCHPMAGKEVSGLENSAETLFDGASMIITENEQTDAGAVRTLEQLFREMGFECIKHCSAAYHDTKIAYTSQLAHIVSNAYVKSPAADGFPGFTGGSFQDMTRIAGVDEEIWTRLYMLNIDKVEAELSLLIENLRKYLAALRSGDETLLKELLKEGRLRKEQLDAERKIL</sequence>
<proteinExistence type="inferred from homology"/>
<dbReference type="InterPro" id="IPR050812">
    <property type="entry name" value="Preph/Arog_dehydrog"/>
</dbReference>
<dbReference type="Pfam" id="PF02153">
    <property type="entry name" value="PDH_N"/>
    <property type="match status" value="1"/>
</dbReference>
<dbReference type="GO" id="GO:0070403">
    <property type="term" value="F:NAD+ binding"/>
    <property type="evidence" value="ECO:0007669"/>
    <property type="project" value="InterPro"/>
</dbReference>
<evidence type="ECO:0000313" key="5">
    <source>
        <dbReference type="EMBL" id="HIY96403.1"/>
    </source>
</evidence>
<dbReference type="Gene3D" id="3.40.50.720">
    <property type="entry name" value="NAD(P)-binding Rossmann-like Domain"/>
    <property type="match status" value="1"/>
</dbReference>
<accession>A0A9D1ZVU6</accession>
<evidence type="ECO:0000256" key="2">
    <source>
        <dbReference type="ARBA" id="ARBA00023002"/>
    </source>
</evidence>
<protein>
    <submittedName>
        <fullName evidence="5">Prephenate dehydrogenase</fullName>
    </submittedName>
</protein>
<dbReference type="GO" id="GO:0008977">
    <property type="term" value="F:prephenate dehydrogenase (NAD+) activity"/>
    <property type="evidence" value="ECO:0007669"/>
    <property type="project" value="InterPro"/>
</dbReference>
<dbReference type="PROSITE" id="PS51176">
    <property type="entry name" value="PDH_ADH"/>
    <property type="match status" value="1"/>
</dbReference>
<dbReference type="GO" id="GO:0006571">
    <property type="term" value="P:tyrosine biosynthetic process"/>
    <property type="evidence" value="ECO:0007669"/>
    <property type="project" value="InterPro"/>
</dbReference>
<comment type="caution">
    <text evidence="5">The sequence shown here is derived from an EMBL/GenBank/DDBJ whole genome shotgun (WGS) entry which is preliminary data.</text>
</comment>
<dbReference type="PANTHER" id="PTHR21363:SF0">
    <property type="entry name" value="PREPHENATE DEHYDROGENASE [NADP(+)]"/>
    <property type="match status" value="1"/>
</dbReference>
<keyword evidence="2" id="KW-0560">Oxidoreductase</keyword>
<evidence type="ECO:0000256" key="1">
    <source>
        <dbReference type="ARBA" id="ARBA00007964"/>
    </source>
</evidence>
<reference evidence="5" key="1">
    <citation type="journal article" date="2021" name="PeerJ">
        <title>Extensive microbial diversity within the chicken gut microbiome revealed by metagenomics and culture.</title>
        <authorList>
            <person name="Gilroy R."/>
            <person name="Ravi A."/>
            <person name="Getino M."/>
            <person name="Pursley I."/>
            <person name="Horton D.L."/>
            <person name="Alikhan N.F."/>
            <person name="Baker D."/>
            <person name="Gharbi K."/>
            <person name="Hall N."/>
            <person name="Watson M."/>
            <person name="Adriaenssens E.M."/>
            <person name="Foster-Nyarko E."/>
            <person name="Jarju S."/>
            <person name="Secka A."/>
            <person name="Antonio M."/>
            <person name="Oren A."/>
            <person name="Chaudhuri R.R."/>
            <person name="La Ragione R."/>
            <person name="Hildebrand F."/>
            <person name="Pallen M.J."/>
        </authorList>
    </citation>
    <scope>NUCLEOTIDE SEQUENCE</scope>
    <source>
        <strain evidence="5">1345</strain>
    </source>
</reference>
<dbReference type="InterPro" id="IPR036291">
    <property type="entry name" value="NAD(P)-bd_dom_sf"/>
</dbReference>
<feature type="domain" description="Prephenate/arogenate dehydrogenase" evidence="4">
    <location>
        <begin position="1"/>
        <end position="274"/>
    </location>
</feature>
<dbReference type="Pfam" id="PF20463">
    <property type="entry name" value="PDH_C"/>
    <property type="match status" value="1"/>
</dbReference>